<dbReference type="Proteomes" id="UP000218627">
    <property type="component" value="Unassembled WGS sequence"/>
</dbReference>
<dbReference type="Pfam" id="PF00072">
    <property type="entry name" value="Response_reg"/>
    <property type="match status" value="1"/>
</dbReference>
<keyword evidence="3" id="KW-0597">Phosphoprotein</keyword>
<dbReference type="GO" id="GO:0006355">
    <property type="term" value="P:regulation of DNA-templated transcription"/>
    <property type="evidence" value="ECO:0007669"/>
    <property type="project" value="InterPro"/>
</dbReference>
<proteinExistence type="predicted"/>
<name>A0A285NP13_9AQUI</name>
<dbReference type="PANTHER" id="PTHR32071:SF119">
    <property type="entry name" value="SIGMA L-DEPENDENT TRANSCRIPTIONAL REGULATOR YPLP-RELATED"/>
    <property type="match status" value="1"/>
</dbReference>
<dbReference type="RefSeq" id="WP_096600118.1">
    <property type="nucleotide sequence ID" value="NZ_OBEN01000001.1"/>
</dbReference>
<dbReference type="Gene3D" id="1.10.8.60">
    <property type="match status" value="1"/>
</dbReference>
<dbReference type="GO" id="GO:0005524">
    <property type="term" value="F:ATP binding"/>
    <property type="evidence" value="ECO:0007669"/>
    <property type="project" value="UniProtKB-KW"/>
</dbReference>
<dbReference type="FunFam" id="3.40.50.300:FF:000006">
    <property type="entry name" value="DNA-binding transcriptional regulator NtrC"/>
    <property type="match status" value="1"/>
</dbReference>
<reference evidence="7" key="1">
    <citation type="submission" date="2017-09" db="EMBL/GenBank/DDBJ databases">
        <authorList>
            <person name="Varghese N."/>
            <person name="Submissions S."/>
        </authorList>
    </citation>
    <scope>NUCLEOTIDE SEQUENCE [LARGE SCALE GENOMIC DNA]</scope>
    <source>
        <strain evidence="7">DSM 2913</strain>
    </source>
</reference>
<keyword evidence="7" id="KW-1185">Reference proteome</keyword>
<sequence length="442" mass="50863">MVNILIVEDDTNLRNALIKALSKSQYNCAGAGSLQEAIEAIHQGSYDVVLLDLKLPDAEGVQAIRKVKELSDAKVIVITGYGDIKTAVESIKAGAYDFIQKPFNLDILEADINRAVKEKLTEEENLTLKELIKKGMDYTLETKNPQFAKILSLCEKYAKTDTNILLIGETGTGKEVLARYIHEISHRRDRPFLVVECTCIPHELFESELFGHEKGAFTGASQRKKGLIEMAKGGTLFLDEVGELPTHIQPKLLRFIETKRFRRLGSVKEEFADVRIISATNKDLKALCEKGQFREDLYYRLSVLEIRLLPLRERKEDIPLLVRFFLNRWNKKISTKAMEKLKNYPWKGNIRELKNLIERACILAEEEYIDNYLFASYEKHESLEKELFEDMPDLELLEARYTAYLLKVLKDVDQVAKVLRCSKRTVYRKLKVLKERELNNKG</sequence>
<feature type="domain" description="Response regulatory" evidence="5">
    <location>
        <begin position="3"/>
        <end position="116"/>
    </location>
</feature>
<feature type="domain" description="Sigma-54 factor interaction" evidence="4">
    <location>
        <begin position="140"/>
        <end position="362"/>
    </location>
</feature>
<dbReference type="InterPro" id="IPR027417">
    <property type="entry name" value="P-loop_NTPase"/>
</dbReference>
<evidence type="ECO:0000259" key="4">
    <source>
        <dbReference type="PROSITE" id="PS50045"/>
    </source>
</evidence>
<dbReference type="InterPro" id="IPR002078">
    <property type="entry name" value="Sigma_54_int"/>
</dbReference>
<evidence type="ECO:0000313" key="7">
    <source>
        <dbReference type="Proteomes" id="UP000218627"/>
    </source>
</evidence>
<accession>A0A285NP13</accession>
<gene>
    <name evidence="6" type="ORF">SAMN06265353_0165</name>
</gene>
<dbReference type="Pfam" id="PF25601">
    <property type="entry name" value="AAA_lid_14"/>
    <property type="match status" value="1"/>
</dbReference>
<dbReference type="SMART" id="SM00448">
    <property type="entry name" value="REC"/>
    <property type="match status" value="1"/>
</dbReference>
<dbReference type="EMBL" id="OBEN01000001">
    <property type="protein sequence ID" value="SNZ11189.1"/>
    <property type="molecule type" value="Genomic_DNA"/>
</dbReference>
<keyword evidence="1" id="KW-0547">Nucleotide-binding</keyword>
<dbReference type="Gene3D" id="3.40.50.2300">
    <property type="match status" value="1"/>
</dbReference>
<evidence type="ECO:0000313" key="6">
    <source>
        <dbReference type="EMBL" id="SNZ11189.1"/>
    </source>
</evidence>
<dbReference type="GO" id="GO:0000160">
    <property type="term" value="P:phosphorelay signal transduction system"/>
    <property type="evidence" value="ECO:0007669"/>
    <property type="project" value="InterPro"/>
</dbReference>
<evidence type="ECO:0000256" key="1">
    <source>
        <dbReference type="ARBA" id="ARBA00022741"/>
    </source>
</evidence>
<evidence type="ECO:0000256" key="3">
    <source>
        <dbReference type="PROSITE-ProRule" id="PRU00169"/>
    </source>
</evidence>
<dbReference type="PROSITE" id="PS50045">
    <property type="entry name" value="SIGMA54_INTERACT_4"/>
    <property type="match status" value="1"/>
</dbReference>
<evidence type="ECO:0000259" key="5">
    <source>
        <dbReference type="PROSITE" id="PS50110"/>
    </source>
</evidence>
<dbReference type="OrthoDB" id="9334at2"/>
<dbReference type="CDD" id="cd00009">
    <property type="entry name" value="AAA"/>
    <property type="match status" value="1"/>
</dbReference>
<dbReference type="InterPro" id="IPR025662">
    <property type="entry name" value="Sigma_54_int_dom_ATP-bd_1"/>
</dbReference>
<keyword evidence="2" id="KW-0067">ATP-binding</keyword>
<dbReference type="Gene3D" id="3.40.50.300">
    <property type="entry name" value="P-loop containing nucleotide triphosphate hydrolases"/>
    <property type="match status" value="1"/>
</dbReference>
<dbReference type="SUPFAM" id="SSF52172">
    <property type="entry name" value="CheY-like"/>
    <property type="match status" value="1"/>
</dbReference>
<dbReference type="InterPro" id="IPR011006">
    <property type="entry name" value="CheY-like_superfamily"/>
</dbReference>
<dbReference type="InterPro" id="IPR058031">
    <property type="entry name" value="AAA_lid_NorR"/>
</dbReference>
<dbReference type="PANTHER" id="PTHR32071">
    <property type="entry name" value="TRANSCRIPTIONAL REGULATORY PROTEIN"/>
    <property type="match status" value="1"/>
</dbReference>
<dbReference type="AlphaFoldDB" id="A0A285NP13"/>
<feature type="modified residue" description="4-aspartylphosphate" evidence="3">
    <location>
        <position position="52"/>
    </location>
</feature>
<dbReference type="Pfam" id="PF00158">
    <property type="entry name" value="Sigma54_activat"/>
    <property type="match status" value="1"/>
</dbReference>
<dbReference type="InterPro" id="IPR003593">
    <property type="entry name" value="AAA+_ATPase"/>
</dbReference>
<protein>
    <submittedName>
        <fullName evidence="6">Two-component system, NtrC family, response regulator</fullName>
    </submittedName>
</protein>
<dbReference type="PROSITE" id="PS00675">
    <property type="entry name" value="SIGMA54_INTERACT_1"/>
    <property type="match status" value="1"/>
</dbReference>
<dbReference type="InterPro" id="IPR001789">
    <property type="entry name" value="Sig_transdc_resp-reg_receiver"/>
</dbReference>
<evidence type="ECO:0000256" key="2">
    <source>
        <dbReference type="ARBA" id="ARBA00022840"/>
    </source>
</evidence>
<dbReference type="SMART" id="SM00382">
    <property type="entry name" value="AAA"/>
    <property type="match status" value="1"/>
</dbReference>
<dbReference type="PROSITE" id="PS50110">
    <property type="entry name" value="RESPONSE_REGULATORY"/>
    <property type="match status" value="1"/>
</dbReference>
<dbReference type="SUPFAM" id="SSF52540">
    <property type="entry name" value="P-loop containing nucleoside triphosphate hydrolases"/>
    <property type="match status" value="1"/>
</dbReference>
<organism evidence="6 7">
    <name type="scientific">Hydrogenobacter hydrogenophilus</name>
    <dbReference type="NCBI Taxonomy" id="35835"/>
    <lineage>
        <taxon>Bacteria</taxon>
        <taxon>Pseudomonadati</taxon>
        <taxon>Aquificota</taxon>
        <taxon>Aquificia</taxon>
        <taxon>Aquificales</taxon>
        <taxon>Aquificaceae</taxon>
        <taxon>Hydrogenobacter</taxon>
    </lineage>
</organism>